<evidence type="ECO:0000313" key="1">
    <source>
        <dbReference type="EMBL" id="KOF94457.1"/>
    </source>
</evidence>
<protein>
    <submittedName>
        <fullName evidence="1">Uncharacterized protein</fullName>
    </submittedName>
</protein>
<reference evidence="1" key="1">
    <citation type="submission" date="2015-07" db="EMBL/GenBank/DDBJ databases">
        <title>MeaNS - Measles Nucleotide Surveillance Program.</title>
        <authorList>
            <person name="Tran T."/>
            <person name="Druce J."/>
        </authorList>
    </citation>
    <scope>NUCLEOTIDE SEQUENCE</scope>
    <source>
        <strain evidence="1">UCB-OBI-ISO-001</strain>
        <tissue evidence="1">Gonad</tissue>
    </source>
</reference>
<proteinExistence type="predicted"/>
<dbReference type="EMBL" id="KQ416951">
    <property type="protein sequence ID" value="KOF94457.1"/>
    <property type="molecule type" value="Genomic_DNA"/>
</dbReference>
<accession>A0A0L8HZ22</accession>
<organism evidence="1">
    <name type="scientific">Octopus bimaculoides</name>
    <name type="common">California two-spotted octopus</name>
    <dbReference type="NCBI Taxonomy" id="37653"/>
    <lineage>
        <taxon>Eukaryota</taxon>
        <taxon>Metazoa</taxon>
        <taxon>Spiralia</taxon>
        <taxon>Lophotrochozoa</taxon>
        <taxon>Mollusca</taxon>
        <taxon>Cephalopoda</taxon>
        <taxon>Coleoidea</taxon>
        <taxon>Octopodiformes</taxon>
        <taxon>Octopoda</taxon>
        <taxon>Incirrata</taxon>
        <taxon>Octopodidae</taxon>
        <taxon>Octopus</taxon>
    </lineage>
</organism>
<sequence length="91" mass="10942">MMFSFWKRPVFSPDKKSRHISLHCLVDPDKLKNFLYYTKIKVSGFFNYQIYLDKVVGDFLTGVLKKFFCWLIYQFEEDRIRTILGDSIIVC</sequence>
<gene>
    <name evidence="1" type="ORF">OCBIM_22001649mg</name>
</gene>
<name>A0A0L8HZ22_OCTBM</name>
<dbReference type="AlphaFoldDB" id="A0A0L8HZ22"/>